<dbReference type="InterPro" id="IPR024943">
    <property type="entry name" value="Enhancer_polycomb"/>
</dbReference>
<evidence type="ECO:0000256" key="3">
    <source>
        <dbReference type="ARBA" id="ARBA00023015"/>
    </source>
</evidence>
<evidence type="ECO:0000256" key="4">
    <source>
        <dbReference type="ARBA" id="ARBA00023163"/>
    </source>
</evidence>
<evidence type="ECO:0000313" key="9">
    <source>
        <dbReference type="Proteomes" id="UP000887575"/>
    </source>
</evidence>
<evidence type="ECO:0000256" key="6">
    <source>
        <dbReference type="RuleBase" id="RU361124"/>
    </source>
</evidence>
<evidence type="ECO:0000313" key="10">
    <source>
        <dbReference type="WBParaSite" id="MBELARI_LOCUS18226"/>
    </source>
</evidence>
<reference evidence="10" key="1">
    <citation type="submission" date="2024-02" db="UniProtKB">
        <authorList>
            <consortium name="WormBaseParasite"/>
        </authorList>
    </citation>
    <scope>IDENTIFICATION</scope>
</reference>
<dbReference type="WBParaSite" id="MBELARI_LOCUS18226">
    <property type="protein sequence ID" value="MBELARI_LOCUS18226"/>
    <property type="gene ID" value="MBELARI_LOCUS18226"/>
</dbReference>
<keyword evidence="5 6" id="KW-0539">Nucleus</keyword>
<evidence type="ECO:0000259" key="8">
    <source>
        <dbReference type="Pfam" id="PF10513"/>
    </source>
</evidence>
<comment type="subcellular location">
    <subcellularLocation>
        <location evidence="1 6">Nucleus</location>
    </subcellularLocation>
</comment>
<keyword evidence="9" id="KW-1185">Reference proteome</keyword>
<feature type="region of interest" description="Disordered" evidence="7">
    <location>
        <begin position="410"/>
        <end position="433"/>
    </location>
</feature>
<keyword evidence="4 6" id="KW-0804">Transcription</keyword>
<sequence>MGKKIEMTATTKAFRARNPDSNKQMPIYFADEMPDLAEAASISRAVAQMPTGMEKEEEMETHLQDAIISQQACSSGLNVEARVIPTPKVHSIDENRYAKSYKLLGECSSQFLKVQAWEALEYERPEYDCDSEDENWLRSRPHILASDLEKIFEELETRSSETQICLPDTARKVIQSYDVALLDDVYDYWLAKRKDRTTSGIGTGLISKIRTEGKKDGQINPYIAFRRRIEKMQTRRNRKNDEDAYENGLRIGRDLRRAVQLADMVKRREKTKLALIESEMEILQTHVDLEEYDSVLYMQLVNVLREKFSEPFWEDVPTPRKKQRRRKAIVSIDREIPSKAWLKKNAEMWNVPLASSTAISGASSLPNGHPISASEPEEPESYFTFRPRKGCQYRKPLPLFLSPSIRNLSSLKSQNDKERQDPSTSDVDPFSQKNVVRRIGRGGRPIVERLIRFVRPQKITVPVASLPSCSKQIEEVQKQVSHVKNNLVPTRKENGPLLITRNEVTPSNSNANSSFFNRISPVFENSPSEESRSCSPVFLWHQPPPPSQSTNPTPKLPA</sequence>
<feature type="region of interest" description="Disordered" evidence="7">
    <location>
        <begin position="525"/>
        <end position="558"/>
    </location>
</feature>
<dbReference type="Pfam" id="PF10513">
    <property type="entry name" value="EPL1"/>
    <property type="match status" value="1"/>
</dbReference>
<feature type="region of interest" description="Disordered" evidence="7">
    <location>
        <begin position="360"/>
        <end position="381"/>
    </location>
</feature>
<dbReference type="GO" id="GO:0006357">
    <property type="term" value="P:regulation of transcription by RNA polymerase II"/>
    <property type="evidence" value="ECO:0007669"/>
    <property type="project" value="InterPro"/>
</dbReference>
<dbReference type="AlphaFoldDB" id="A0AAF3EVX1"/>
<protein>
    <recommendedName>
        <fullName evidence="6">Enhancer of polycomb-like protein</fullName>
    </recommendedName>
</protein>
<evidence type="ECO:0000256" key="5">
    <source>
        <dbReference type="ARBA" id="ARBA00023242"/>
    </source>
</evidence>
<feature type="domain" description="Enhancer of polycomb-like N-terminal" evidence="8">
    <location>
        <begin position="20"/>
        <end position="138"/>
    </location>
</feature>
<dbReference type="InterPro" id="IPR019542">
    <property type="entry name" value="Enhancer_polycomb-like_N"/>
</dbReference>
<dbReference type="GO" id="GO:0005634">
    <property type="term" value="C:nucleus"/>
    <property type="evidence" value="ECO:0007669"/>
    <property type="project" value="UniProtKB-SubCell"/>
</dbReference>
<evidence type="ECO:0000256" key="7">
    <source>
        <dbReference type="SAM" id="MobiDB-lite"/>
    </source>
</evidence>
<organism evidence="9 10">
    <name type="scientific">Mesorhabditis belari</name>
    <dbReference type="NCBI Taxonomy" id="2138241"/>
    <lineage>
        <taxon>Eukaryota</taxon>
        <taxon>Metazoa</taxon>
        <taxon>Ecdysozoa</taxon>
        <taxon>Nematoda</taxon>
        <taxon>Chromadorea</taxon>
        <taxon>Rhabditida</taxon>
        <taxon>Rhabditina</taxon>
        <taxon>Rhabditomorpha</taxon>
        <taxon>Rhabditoidea</taxon>
        <taxon>Rhabditidae</taxon>
        <taxon>Mesorhabditinae</taxon>
        <taxon>Mesorhabditis</taxon>
    </lineage>
</organism>
<dbReference type="PANTHER" id="PTHR14898">
    <property type="entry name" value="ENHANCER OF POLYCOMB"/>
    <property type="match status" value="1"/>
</dbReference>
<feature type="compositionally biased region" description="Low complexity" evidence="7">
    <location>
        <begin position="548"/>
        <end position="558"/>
    </location>
</feature>
<accession>A0AAF3EVX1</accession>
<proteinExistence type="inferred from homology"/>
<evidence type="ECO:0000256" key="2">
    <source>
        <dbReference type="ARBA" id="ARBA00008035"/>
    </source>
</evidence>
<name>A0AAF3EVX1_9BILA</name>
<comment type="similarity">
    <text evidence="2 6">Belongs to the enhancer of polycomb family.</text>
</comment>
<dbReference type="Proteomes" id="UP000887575">
    <property type="component" value="Unassembled WGS sequence"/>
</dbReference>
<evidence type="ECO:0000256" key="1">
    <source>
        <dbReference type="ARBA" id="ARBA00004123"/>
    </source>
</evidence>
<dbReference type="GO" id="GO:0035267">
    <property type="term" value="C:NuA4 histone acetyltransferase complex"/>
    <property type="evidence" value="ECO:0007669"/>
    <property type="project" value="InterPro"/>
</dbReference>
<feature type="compositionally biased region" description="Polar residues" evidence="7">
    <location>
        <begin position="422"/>
        <end position="433"/>
    </location>
</feature>
<keyword evidence="3 6" id="KW-0805">Transcription regulation</keyword>